<keyword evidence="3" id="KW-1185">Reference proteome</keyword>
<organism evidence="2 3">
    <name type="scientific">Telmatocola sphagniphila</name>
    <dbReference type="NCBI Taxonomy" id="1123043"/>
    <lineage>
        <taxon>Bacteria</taxon>
        <taxon>Pseudomonadati</taxon>
        <taxon>Planctomycetota</taxon>
        <taxon>Planctomycetia</taxon>
        <taxon>Gemmatales</taxon>
        <taxon>Gemmataceae</taxon>
    </lineage>
</organism>
<dbReference type="KEGG" id="tsph:KIH39_10210"/>
<dbReference type="AlphaFoldDB" id="A0A8E6BAH0"/>
<reference evidence="2" key="1">
    <citation type="submission" date="2021-05" db="EMBL/GenBank/DDBJ databases">
        <title>Complete genome sequence of the cellulolytic planctomycete Telmatocola sphagniphila SP2T and characterization of the first cellulase from planctomycetes.</title>
        <authorList>
            <person name="Rakitin A.L."/>
            <person name="Beletsky A.V."/>
            <person name="Naumoff D.G."/>
            <person name="Kulichevskaya I.S."/>
            <person name="Mardanov A.V."/>
            <person name="Ravin N.V."/>
            <person name="Dedysh S.N."/>
        </authorList>
    </citation>
    <scope>NUCLEOTIDE SEQUENCE</scope>
    <source>
        <strain evidence="2">SP2T</strain>
    </source>
</reference>
<dbReference type="RefSeq" id="WP_213499226.1">
    <property type="nucleotide sequence ID" value="NZ_CP074694.1"/>
</dbReference>
<protein>
    <recommendedName>
        <fullName evidence="4">Secreted protein</fullName>
    </recommendedName>
</protein>
<evidence type="ECO:0000313" key="2">
    <source>
        <dbReference type="EMBL" id="QVL34254.1"/>
    </source>
</evidence>
<sequence length="186" mass="21427">MFCLLIVRLLCAMGLMSGLVASAVCSEEPQIVFDNRPESGIPAEALQQPHKPSKATTEKEFPLKFPALTAGAIKSIRIRYYNKETWPNEKDAREYVRSFLGNKKSEVFDFQIWSQGVGVPEIECYVEFTEEYRKKLLGDKFSCRDGRLLLWNTEACYRDGTGRWYFVSAFDQFHRAHPKGDRKNVK</sequence>
<evidence type="ECO:0008006" key="4">
    <source>
        <dbReference type="Google" id="ProtNLM"/>
    </source>
</evidence>
<evidence type="ECO:0000256" key="1">
    <source>
        <dbReference type="SAM" id="SignalP"/>
    </source>
</evidence>
<evidence type="ECO:0000313" key="3">
    <source>
        <dbReference type="Proteomes" id="UP000676194"/>
    </source>
</evidence>
<accession>A0A8E6BAH0</accession>
<keyword evidence="1" id="KW-0732">Signal</keyword>
<feature type="signal peptide" evidence="1">
    <location>
        <begin position="1"/>
        <end position="23"/>
    </location>
</feature>
<feature type="chain" id="PRO_5034359622" description="Secreted protein" evidence="1">
    <location>
        <begin position="24"/>
        <end position="186"/>
    </location>
</feature>
<name>A0A8E6BAH0_9BACT</name>
<dbReference type="Proteomes" id="UP000676194">
    <property type="component" value="Chromosome"/>
</dbReference>
<proteinExistence type="predicted"/>
<gene>
    <name evidence="2" type="ORF">KIH39_10210</name>
</gene>
<dbReference type="EMBL" id="CP074694">
    <property type="protein sequence ID" value="QVL34254.1"/>
    <property type="molecule type" value="Genomic_DNA"/>
</dbReference>